<keyword evidence="2" id="KW-0677">Repeat</keyword>
<evidence type="ECO:0000256" key="1">
    <source>
        <dbReference type="ARBA" id="ARBA00006192"/>
    </source>
</evidence>
<keyword evidence="7" id="KW-1185">Reference proteome</keyword>
<feature type="compositionally biased region" description="Basic and acidic residues" evidence="5">
    <location>
        <begin position="536"/>
        <end position="546"/>
    </location>
</feature>
<accession>S8DPJ7</accession>
<dbReference type="InParanoid" id="S8DPJ7"/>
<evidence type="ECO:0000256" key="4">
    <source>
        <dbReference type="ARBA" id="ARBA00044511"/>
    </source>
</evidence>
<evidence type="ECO:0000256" key="2">
    <source>
        <dbReference type="ARBA" id="ARBA00022737"/>
    </source>
</evidence>
<evidence type="ECO:0008006" key="8">
    <source>
        <dbReference type="Google" id="ProtNLM"/>
    </source>
</evidence>
<name>S8DPJ7_FOMSC</name>
<dbReference type="AlphaFoldDB" id="S8DPJ7"/>
<reference evidence="6 7" key="1">
    <citation type="journal article" date="2012" name="Science">
        <title>The Paleozoic origin of enzymatic lignin decomposition reconstructed from 31 fungal genomes.</title>
        <authorList>
            <person name="Floudas D."/>
            <person name="Binder M."/>
            <person name="Riley R."/>
            <person name="Barry K."/>
            <person name="Blanchette R.A."/>
            <person name="Henrissat B."/>
            <person name="Martinez A.T."/>
            <person name="Otillar R."/>
            <person name="Spatafora J.W."/>
            <person name="Yadav J.S."/>
            <person name="Aerts A."/>
            <person name="Benoit I."/>
            <person name="Boyd A."/>
            <person name="Carlson A."/>
            <person name="Copeland A."/>
            <person name="Coutinho P.M."/>
            <person name="de Vries R.P."/>
            <person name="Ferreira P."/>
            <person name="Findley K."/>
            <person name="Foster B."/>
            <person name="Gaskell J."/>
            <person name="Glotzer D."/>
            <person name="Gorecki P."/>
            <person name="Heitman J."/>
            <person name="Hesse C."/>
            <person name="Hori C."/>
            <person name="Igarashi K."/>
            <person name="Jurgens J.A."/>
            <person name="Kallen N."/>
            <person name="Kersten P."/>
            <person name="Kohler A."/>
            <person name="Kuees U."/>
            <person name="Kumar T.K.A."/>
            <person name="Kuo A."/>
            <person name="LaButti K."/>
            <person name="Larrondo L.F."/>
            <person name="Lindquist E."/>
            <person name="Ling A."/>
            <person name="Lombard V."/>
            <person name="Lucas S."/>
            <person name="Lundell T."/>
            <person name="Martin R."/>
            <person name="McLaughlin D.J."/>
            <person name="Morgenstern I."/>
            <person name="Morin E."/>
            <person name="Murat C."/>
            <person name="Nagy L.G."/>
            <person name="Nolan M."/>
            <person name="Ohm R.A."/>
            <person name="Patyshakuliyeva A."/>
            <person name="Rokas A."/>
            <person name="Ruiz-Duenas F.J."/>
            <person name="Sabat G."/>
            <person name="Salamov A."/>
            <person name="Samejima M."/>
            <person name="Schmutz J."/>
            <person name="Slot J.C."/>
            <person name="St John F."/>
            <person name="Stenlid J."/>
            <person name="Sun H."/>
            <person name="Sun S."/>
            <person name="Syed K."/>
            <person name="Tsang A."/>
            <person name="Wiebenga A."/>
            <person name="Young D."/>
            <person name="Pisabarro A."/>
            <person name="Eastwood D.C."/>
            <person name="Martin F."/>
            <person name="Cullen D."/>
            <person name="Grigoriev I.V."/>
            <person name="Hibbett D.S."/>
        </authorList>
    </citation>
    <scope>NUCLEOTIDE SEQUENCE</scope>
    <source>
        <strain evidence="7">FP-58527</strain>
    </source>
</reference>
<protein>
    <recommendedName>
        <fullName evidence="8">Pentacotripeptide-repeat region of PRORP domain-containing protein</fullName>
    </recommendedName>
</protein>
<evidence type="ECO:0000313" key="7">
    <source>
        <dbReference type="Proteomes" id="UP000015241"/>
    </source>
</evidence>
<sequence length="612" mass="69832">MVEDGSILAVWEVNATTSPPVRYTVRRRLPRDNTVDDDLERIAKDFCDDVETHKAVVRKKYPEYPPFVRETVSKLREVLRKLGEPAAVKDLHAFLTKMPDDNPTRFKLYEAAIRMFLREGHPIAAVTCYTRMNAEGFLCPISLRAQMAVISLVNRSPEPEDFFALLEKWFSNSRFNERAFQDMLFLIDDVISEDPAFIDTVAKLYLQCKQENYAFTRETLSWIVYIHARAGSKKAAKDWLESDQPAAAHSPEPYVSLLRCAGDSSEDEELSRWVIQRMRDLDITPNLAFYTALLSTQCAQKRYDAAFKMYAALRESPEPALLPNKLVFAHLFRAHREMYQPRSLRTRTIERPHAAPSPRQLFRDMVLCHAARTEHGLEGTLTSSSLIPALRVFLWRRDYAAAYVVFKVMRLCKVPMDLEMYQRILAPILRRLKEELPLLDSEEGTRSWWTHRFLGLSSAPRKVRPVYGTPVLDMVLRIGMQSRLSLAYIAPKTYAAARPPPNGPHSAPGAHAGAPSMLEELKSSRLPGLSDDPDHDAEQDFREHEMPSTQEVAGVVKVNPFNVYSPHPLERILRRVILASRPPSSAAPMNDVNYEIGTANEQMGKNLKIKLR</sequence>
<dbReference type="PANTHER" id="PTHR47936">
    <property type="entry name" value="PPR_LONG DOMAIN-CONTAINING PROTEIN"/>
    <property type="match status" value="1"/>
</dbReference>
<comment type="similarity">
    <text evidence="1">Belongs to the CCM1 family.</text>
</comment>
<dbReference type="Gene3D" id="1.25.40.10">
    <property type="entry name" value="Tetratricopeptide repeat domain"/>
    <property type="match status" value="1"/>
</dbReference>
<dbReference type="HOGENOM" id="CLU_026252_1_0_1"/>
<dbReference type="PANTHER" id="PTHR47936:SF1">
    <property type="entry name" value="PENTATRICOPEPTIDE REPEAT-CONTAINING PROTEIN GUN1, CHLOROPLASTIC"/>
    <property type="match status" value="1"/>
</dbReference>
<dbReference type="EMBL" id="KE504212">
    <property type="protein sequence ID" value="EPS95196.1"/>
    <property type="molecule type" value="Genomic_DNA"/>
</dbReference>
<dbReference type="InterPro" id="IPR011990">
    <property type="entry name" value="TPR-like_helical_dom_sf"/>
</dbReference>
<comment type="function">
    <text evidence="3">Regulates mitochondrial small subunit maturation by controlling 15S rRNA 5'-end processing. Localizes to the 5' precursor of the 15S rRNA in a position that is subsequently occupied by mS47 in the mature yeast mtSSU. Uses structure and sequence-specific RNA recognition, binding to a single-stranded region of the precursor and specifically recognizing bases -6 to -1. The exchange of Ccm1 for mS47 is coupled to the irreversible removal of precursor rRNA that is accompanied by conformational changes of the mitoribosomal proteins uS5m and mS26. These conformational changes signal completion of 5'-end rRNA processing through protection of the mature 5'-end of the 15S rRNA and stabilization of mS47. The removal of the 5' precursor together with the dissociation of Ccm1 may be catalyzed by the 5'-3' exoribonuclease Pet127. Involved in the specific removal of group I introns in mitochondrial encoded transcripts.</text>
</comment>
<comment type="subunit">
    <text evidence="4">Binds to mitochondrial small subunit 15S rRNA.</text>
</comment>
<proteinExistence type="inferred from homology"/>
<dbReference type="eggNOG" id="ENOG502SUBD">
    <property type="taxonomic scope" value="Eukaryota"/>
</dbReference>
<evidence type="ECO:0000256" key="3">
    <source>
        <dbReference type="ARBA" id="ARBA00044493"/>
    </source>
</evidence>
<dbReference type="STRING" id="743788.S8DPJ7"/>
<dbReference type="Proteomes" id="UP000015241">
    <property type="component" value="Unassembled WGS sequence"/>
</dbReference>
<organism evidence="6 7">
    <name type="scientific">Fomitopsis schrenkii</name>
    <name type="common">Brown rot fungus</name>
    <dbReference type="NCBI Taxonomy" id="2126942"/>
    <lineage>
        <taxon>Eukaryota</taxon>
        <taxon>Fungi</taxon>
        <taxon>Dikarya</taxon>
        <taxon>Basidiomycota</taxon>
        <taxon>Agaricomycotina</taxon>
        <taxon>Agaricomycetes</taxon>
        <taxon>Polyporales</taxon>
        <taxon>Fomitopsis</taxon>
    </lineage>
</organism>
<evidence type="ECO:0000256" key="5">
    <source>
        <dbReference type="SAM" id="MobiDB-lite"/>
    </source>
</evidence>
<feature type="region of interest" description="Disordered" evidence="5">
    <location>
        <begin position="524"/>
        <end position="549"/>
    </location>
</feature>
<evidence type="ECO:0000313" key="6">
    <source>
        <dbReference type="EMBL" id="EPS95196.1"/>
    </source>
</evidence>
<dbReference type="OrthoDB" id="185373at2759"/>
<gene>
    <name evidence="6" type="ORF">FOMPIDRAFT_1062824</name>
</gene>